<feature type="region of interest" description="Disordered" evidence="2">
    <location>
        <begin position="384"/>
        <end position="409"/>
    </location>
</feature>
<name>A0A7R8W5Z5_9CRUS</name>
<dbReference type="InterPro" id="IPR049730">
    <property type="entry name" value="SNF2/RAD54-like_C"/>
</dbReference>
<dbReference type="InterPro" id="IPR000330">
    <property type="entry name" value="SNF2_N"/>
</dbReference>
<accession>A0A7R8W5Z5</accession>
<evidence type="ECO:0000259" key="3">
    <source>
        <dbReference type="PROSITE" id="PS51192"/>
    </source>
</evidence>
<dbReference type="OrthoDB" id="413460at2759"/>
<dbReference type="SUPFAM" id="SSF52540">
    <property type="entry name" value="P-loop containing nucleoside triphosphate hydrolases"/>
    <property type="match status" value="2"/>
</dbReference>
<dbReference type="CDD" id="cd18004">
    <property type="entry name" value="DEXHc_RAD54"/>
    <property type="match status" value="1"/>
</dbReference>
<reference evidence="4" key="1">
    <citation type="submission" date="2020-11" db="EMBL/GenBank/DDBJ databases">
        <authorList>
            <person name="Tran Van P."/>
        </authorList>
    </citation>
    <scope>NUCLEOTIDE SEQUENCE</scope>
</reference>
<proteinExistence type="predicted"/>
<dbReference type="Gene3D" id="3.40.50.10810">
    <property type="entry name" value="Tandem AAA-ATPase domain"/>
    <property type="match status" value="1"/>
</dbReference>
<dbReference type="Gene3D" id="1.20.120.850">
    <property type="entry name" value="SWI2/SNF2 ATPases, N-terminal domain"/>
    <property type="match status" value="2"/>
</dbReference>
<feature type="compositionally biased region" description="Acidic residues" evidence="2">
    <location>
        <begin position="777"/>
        <end position="786"/>
    </location>
</feature>
<keyword evidence="1" id="KW-0378">Hydrolase</keyword>
<dbReference type="AlphaFoldDB" id="A0A7R8W5Z5"/>
<dbReference type="CDD" id="cd18793">
    <property type="entry name" value="SF2_C_SNF"/>
    <property type="match status" value="1"/>
</dbReference>
<feature type="compositionally biased region" description="Polar residues" evidence="2">
    <location>
        <begin position="67"/>
        <end position="78"/>
    </location>
</feature>
<dbReference type="Pfam" id="PF00176">
    <property type="entry name" value="SNF2-rel_dom"/>
    <property type="match status" value="1"/>
</dbReference>
<dbReference type="EMBL" id="OB660595">
    <property type="protein sequence ID" value="CAD7225538.1"/>
    <property type="molecule type" value="Genomic_DNA"/>
</dbReference>
<dbReference type="GO" id="GO:0005634">
    <property type="term" value="C:nucleus"/>
    <property type="evidence" value="ECO:0007669"/>
    <property type="project" value="TreeGrafter"/>
</dbReference>
<dbReference type="SMART" id="SM00487">
    <property type="entry name" value="DEXDc"/>
    <property type="match status" value="1"/>
</dbReference>
<feature type="region of interest" description="Disordered" evidence="2">
    <location>
        <begin position="458"/>
        <end position="486"/>
    </location>
</feature>
<dbReference type="GO" id="GO:0016787">
    <property type="term" value="F:hydrolase activity"/>
    <property type="evidence" value="ECO:0007669"/>
    <property type="project" value="UniProtKB-KW"/>
</dbReference>
<dbReference type="Gene3D" id="3.40.50.300">
    <property type="entry name" value="P-loop containing nucleotide triphosphate hydrolases"/>
    <property type="match status" value="2"/>
</dbReference>
<dbReference type="InterPro" id="IPR014001">
    <property type="entry name" value="Helicase_ATP-bd"/>
</dbReference>
<gene>
    <name evidence="4" type="ORF">CTOB1V02_LOCUS3476</name>
</gene>
<evidence type="ECO:0000313" key="4">
    <source>
        <dbReference type="EMBL" id="CAD7225538.1"/>
    </source>
</evidence>
<evidence type="ECO:0000256" key="2">
    <source>
        <dbReference type="SAM" id="MobiDB-lite"/>
    </source>
</evidence>
<dbReference type="PROSITE" id="PS51192">
    <property type="entry name" value="HELICASE_ATP_BIND_1"/>
    <property type="match status" value="1"/>
</dbReference>
<dbReference type="InterPro" id="IPR038718">
    <property type="entry name" value="SNF2-like_sf"/>
</dbReference>
<dbReference type="GO" id="GO:0015616">
    <property type="term" value="F:DNA translocase activity"/>
    <property type="evidence" value="ECO:0007669"/>
    <property type="project" value="TreeGrafter"/>
</dbReference>
<dbReference type="GO" id="GO:0005524">
    <property type="term" value="F:ATP binding"/>
    <property type="evidence" value="ECO:0007669"/>
    <property type="project" value="InterPro"/>
</dbReference>
<dbReference type="InterPro" id="IPR027417">
    <property type="entry name" value="P-loop_NTPase"/>
</dbReference>
<feature type="compositionally biased region" description="Gly residues" evidence="2">
    <location>
        <begin position="84"/>
        <end position="95"/>
    </location>
</feature>
<feature type="domain" description="Helicase ATP-binding" evidence="3">
    <location>
        <begin position="583"/>
        <end position="749"/>
    </location>
</feature>
<feature type="region of interest" description="Disordered" evidence="2">
    <location>
        <begin position="1"/>
        <end position="107"/>
    </location>
</feature>
<dbReference type="PANTHER" id="PTHR45629:SF7">
    <property type="entry name" value="DNA EXCISION REPAIR PROTEIN ERCC-6-RELATED"/>
    <property type="match status" value="1"/>
</dbReference>
<evidence type="ECO:0000256" key="1">
    <source>
        <dbReference type="ARBA" id="ARBA00022801"/>
    </source>
</evidence>
<feature type="compositionally biased region" description="Low complexity" evidence="2">
    <location>
        <begin position="51"/>
        <end position="66"/>
    </location>
</feature>
<dbReference type="GO" id="GO:0000724">
    <property type="term" value="P:double-strand break repair via homologous recombination"/>
    <property type="evidence" value="ECO:0007669"/>
    <property type="project" value="TreeGrafter"/>
</dbReference>
<sequence length="1111" mass="122568">MFRAFKRLLPVSDGDDDDDDLPVGGRGEAAGPNQGFSAAPPAKKRTALEILTLLSSTPSPSGTESSVDSNVNQPSLSNVKRKQLGGGGRRLGLHGGSTVPSAKTESINKEISCERETDIYGALEDDLSPCPTVSSSAETANATGVERRVFDVLWCKASKKKHKNWEGDAFLTVEGRSAFLKDMSGKEIGRCIGYKVAQLAELTEGSRLLVGGKEVEHGPADSADLAEVWREIWLHLSGMARLVEKAEDRLRQEGLEDDIIKSERSGLCSRAELYEYMASVRATGEEDKKALEQGCGQWKKRETVVLVKRQNSPTMTVEGKGKEHVDTKNADDGGEGEEAKVDEKRQVMWSTNELIMACTASVAIVLGVGVTGYMGRQLWLKKRRTGREEEMEAGSPRSTPVESPRGGTEMRMLREDEEGTLDRDVTDGNSRSQLYNKINDMAPFLMSERSVPASTVEVESGTSDSLRRHAQKPLRPLQNASGGRRPMGGSYLRAGLSTSRAPSSLTAVGSGRIPAFTAPQRTDEGGKEEAQEEEEFVLCPPPAHLCYRDSNSQPRTVTVDRHLSRSLRPHQKEGLRFLYNVMAGFIPEVRGAILADEMGLGKTLQTIALIWTLLRQGPYGSPLVQRALVIAPSGLLKNWSNEFNKWLGRERILVHLVSQNVKPSRLVLTPSVPVMLISYEMALKYVQDLETFNFDLIVCDEGHRLKNANVKIFAALSSLRCRRRLVLTGTPVQNDIREFFTLVDFVNPGILQSLNMPRSALESCLRNPVSADGGSGAEDDTDEDENESCRHKLSRLVSSFLLRRTLESTLGNQLPPRTVAVVFCHPSPLQSNLYQAVLDSRESQVIQNMDVGVSSGNVLRILTLLKKLCNHPILINSECLEGVSFPSSFNQSFPRPNDSGKLVALCRLLDFLFISPEKPEPPPERIVLVSNYTKTLDVLESICQSKGLSSLRLDGTTPIADRQKLVDRFNDPASRDREFLTTGTIEERIFQRQLMKGALSGLVENTVSRGSVNSLEQCLLEKPHFGLDTSPKFSQDELKDLFSLVSDSNCLTHDLMDCQCSTKVGSASKISRSRLDQLMDWKHLESTDVEVSHLGLESEQVSFVMLNHQTI</sequence>
<feature type="region of interest" description="Disordered" evidence="2">
    <location>
        <begin position="769"/>
        <end position="788"/>
    </location>
</feature>
<feature type="region of interest" description="Disordered" evidence="2">
    <location>
        <begin position="315"/>
        <end position="342"/>
    </location>
</feature>
<dbReference type="PANTHER" id="PTHR45629">
    <property type="entry name" value="SNF2/RAD54 FAMILY MEMBER"/>
    <property type="match status" value="1"/>
</dbReference>
<dbReference type="InterPro" id="IPR050496">
    <property type="entry name" value="SNF2_RAD54_helicase_repair"/>
</dbReference>
<protein>
    <recommendedName>
        <fullName evidence="3">Helicase ATP-binding domain-containing protein</fullName>
    </recommendedName>
</protein>
<dbReference type="GO" id="GO:0007131">
    <property type="term" value="P:reciprocal meiotic recombination"/>
    <property type="evidence" value="ECO:0007669"/>
    <property type="project" value="TreeGrafter"/>
</dbReference>
<feature type="compositionally biased region" description="Basic and acidic residues" evidence="2">
    <location>
        <begin position="319"/>
        <end position="342"/>
    </location>
</feature>
<organism evidence="4">
    <name type="scientific">Cyprideis torosa</name>
    <dbReference type="NCBI Taxonomy" id="163714"/>
    <lineage>
        <taxon>Eukaryota</taxon>
        <taxon>Metazoa</taxon>
        <taxon>Ecdysozoa</taxon>
        <taxon>Arthropoda</taxon>
        <taxon>Crustacea</taxon>
        <taxon>Oligostraca</taxon>
        <taxon>Ostracoda</taxon>
        <taxon>Podocopa</taxon>
        <taxon>Podocopida</taxon>
        <taxon>Cytherocopina</taxon>
        <taxon>Cytheroidea</taxon>
        <taxon>Cytherideidae</taxon>
        <taxon>Cyprideis</taxon>
    </lineage>
</organism>